<evidence type="ECO:0000256" key="5">
    <source>
        <dbReference type="ARBA" id="ARBA00023136"/>
    </source>
</evidence>
<name>A0ABW3TEY9_9RHOB</name>
<evidence type="ECO:0000313" key="7">
    <source>
        <dbReference type="EMBL" id="MFD1194576.1"/>
    </source>
</evidence>
<keyword evidence="2" id="KW-1003">Cell membrane</keyword>
<protein>
    <submittedName>
        <fullName evidence="7">CidA/LrgA family protein</fullName>
    </submittedName>
</protein>
<evidence type="ECO:0000256" key="6">
    <source>
        <dbReference type="SAM" id="Phobius"/>
    </source>
</evidence>
<keyword evidence="5 6" id="KW-0472">Membrane</keyword>
<evidence type="ECO:0000256" key="1">
    <source>
        <dbReference type="ARBA" id="ARBA00004651"/>
    </source>
</evidence>
<feature type="transmembrane region" description="Helical" evidence="6">
    <location>
        <begin position="29"/>
        <end position="46"/>
    </location>
</feature>
<evidence type="ECO:0000256" key="2">
    <source>
        <dbReference type="ARBA" id="ARBA00022475"/>
    </source>
</evidence>
<dbReference type="PANTHER" id="PTHR33931">
    <property type="entry name" value="HOLIN-LIKE PROTEIN CIDA-RELATED"/>
    <property type="match status" value="1"/>
</dbReference>
<feature type="transmembrane region" description="Helical" evidence="6">
    <location>
        <begin position="58"/>
        <end position="79"/>
    </location>
</feature>
<comment type="subcellular location">
    <subcellularLocation>
        <location evidence="1">Cell membrane</location>
        <topology evidence="1">Multi-pass membrane protein</topology>
    </subcellularLocation>
</comment>
<dbReference type="RefSeq" id="WP_380790226.1">
    <property type="nucleotide sequence ID" value="NZ_JBHTKR010000003.1"/>
</dbReference>
<dbReference type="Proteomes" id="UP001597151">
    <property type="component" value="Unassembled WGS sequence"/>
</dbReference>
<accession>A0ABW3TEY9</accession>
<organism evidence="7 8">
    <name type="scientific">Seohaeicola saemankumensis</name>
    <dbReference type="NCBI Taxonomy" id="481181"/>
    <lineage>
        <taxon>Bacteria</taxon>
        <taxon>Pseudomonadati</taxon>
        <taxon>Pseudomonadota</taxon>
        <taxon>Alphaproteobacteria</taxon>
        <taxon>Rhodobacterales</taxon>
        <taxon>Roseobacteraceae</taxon>
        <taxon>Seohaeicola</taxon>
    </lineage>
</organism>
<evidence type="ECO:0000256" key="4">
    <source>
        <dbReference type="ARBA" id="ARBA00022989"/>
    </source>
</evidence>
<proteinExistence type="predicted"/>
<feature type="transmembrane region" description="Helical" evidence="6">
    <location>
        <begin position="85"/>
        <end position="108"/>
    </location>
</feature>
<comment type="caution">
    <text evidence="7">The sequence shown here is derived from an EMBL/GenBank/DDBJ whole genome shotgun (WGS) entry which is preliminary data.</text>
</comment>
<dbReference type="InterPro" id="IPR005538">
    <property type="entry name" value="LrgA/CidA"/>
</dbReference>
<gene>
    <name evidence="7" type="ORF">ACFQ3C_07830</name>
</gene>
<evidence type="ECO:0000313" key="8">
    <source>
        <dbReference type="Proteomes" id="UP001597151"/>
    </source>
</evidence>
<dbReference type="PANTHER" id="PTHR33931:SF2">
    <property type="entry name" value="HOLIN-LIKE PROTEIN CIDA"/>
    <property type="match status" value="1"/>
</dbReference>
<evidence type="ECO:0000256" key="3">
    <source>
        <dbReference type="ARBA" id="ARBA00022692"/>
    </source>
</evidence>
<keyword evidence="3 6" id="KW-0812">Transmembrane</keyword>
<keyword evidence="8" id="KW-1185">Reference proteome</keyword>
<dbReference type="Pfam" id="PF03788">
    <property type="entry name" value="LrgA"/>
    <property type="match status" value="1"/>
</dbReference>
<keyword evidence="4 6" id="KW-1133">Transmembrane helix</keyword>
<sequence>MIQAVAILLICQLLGETLARGLALPIPGPVLGMALLLAGCLLSLRLAERVMPTAQGLLAHLSLLFVPAGVGVISHLGVLGSSGPALLLVLVASTALSLIVGVLVFVGVAHLTGDTAHPEEQQP</sequence>
<dbReference type="EMBL" id="JBHTKR010000003">
    <property type="protein sequence ID" value="MFD1194576.1"/>
    <property type="molecule type" value="Genomic_DNA"/>
</dbReference>
<reference evidence="8" key="1">
    <citation type="journal article" date="2019" name="Int. J. Syst. Evol. Microbiol.">
        <title>The Global Catalogue of Microorganisms (GCM) 10K type strain sequencing project: providing services to taxonomists for standard genome sequencing and annotation.</title>
        <authorList>
            <consortium name="The Broad Institute Genomics Platform"/>
            <consortium name="The Broad Institute Genome Sequencing Center for Infectious Disease"/>
            <person name="Wu L."/>
            <person name="Ma J."/>
        </authorList>
    </citation>
    <scope>NUCLEOTIDE SEQUENCE [LARGE SCALE GENOMIC DNA]</scope>
    <source>
        <strain evidence="8">CCUG 55328</strain>
    </source>
</reference>